<dbReference type="AlphaFoldDB" id="A0AAD3NPA2"/>
<dbReference type="EMBL" id="BRZM01003047">
    <property type="protein sequence ID" value="GLD75532.1"/>
    <property type="molecule type" value="Genomic_DNA"/>
</dbReference>
<comment type="caution">
    <text evidence="2">The sequence shown here is derived from an EMBL/GenBank/DDBJ whole genome shotgun (WGS) entry which is preliminary data.</text>
</comment>
<sequence>MAGPEWHEGWVEWSAHKSQLTLCPAQARSVSTPSSECGDEADRQGRRTRRDDEDGTPGPMNGPHGISSLERNAESSRVISGLLVRSYSTKPTEIGYRLLQRATVW</sequence>
<reference evidence="2" key="1">
    <citation type="submission" date="2022-08" db="EMBL/GenBank/DDBJ databases">
        <title>Genome sequencing of akame (Lates japonicus).</title>
        <authorList>
            <person name="Hashiguchi Y."/>
            <person name="Takahashi H."/>
        </authorList>
    </citation>
    <scope>NUCLEOTIDE SEQUENCE</scope>
    <source>
        <strain evidence="2">Kochi</strain>
    </source>
</reference>
<feature type="compositionally biased region" description="Basic and acidic residues" evidence="1">
    <location>
        <begin position="40"/>
        <end position="52"/>
    </location>
</feature>
<evidence type="ECO:0000313" key="3">
    <source>
        <dbReference type="Proteomes" id="UP001279410"/>
    </source>
</evidence>
<gene>
    <name evidence="2" type="ORF">AKAME5_002686600</name>
</gene>
<name>A0AAD3NPA2_LATJO</name>
<proteinExistence type="predicted"/>
<protein>
    <submittedName>
        <fullName evidence="2">Protein FAM110A</fullName>
    </submittedName>
</protein>
<accession>A0AAD3NPA2</accession>
<feature type="region of interest" description="Disordered" evidence="1">
    <location>
        <begin position="26"/>
        <end position="72"/>
    </location>
</feature>
<keyword evidence="3" id="KW-1185">Reference proteome</keyword>
<organism evidence="2 3">
    <name type="scientific">Lates japonicus</name>
    <name type="common">Japanese lates</name>
    <dbReference type="NCBI Taxonomy" id="270547"/>
    <lineage>
        <taxon>Eukaryota</taxon>
        <taxon>Metazoa</taxon>
        <taxon>Chordata</taxon>
        <taxon>Craniata</taxon>
        <taxon>Vertebrata</taxon>
        <taxon>Euteleostomi</taxon>
        <taxon>Actinopterygii</taxon>
        <taxon>Neopterygii</taxon>
        <taxon>Teleostei</taxon>
        <taxon>Neoteleostei</taxon>
        <taxon>Acanthomorphata</taxon>
        <taxon>Carangaria</taxon>
        <taxon>Carangaria incertae sedis</taxon>
        <taxon>Centropomidae</taxon>
        <taxon>Lates</taxon>
    </lineage>
</organism>
<evidence type="ECO:0000256" key="1">
    <source>
        <dbReference type="SAM" id="MobiDB-lite"/>
    </source>
</evidence>
<dbReference type="Proteomes" id="UP001279410">
    <property type="component" value="Unassembled WGS sequence"/>
</dbReference>
<evidence type="ECO:0000313" key="2">
    <source>
        <dbReference type="EMBL" id="GLD75532.1"/>
    </source>
</evidence>